<evidence type="ECO:0000256" key="1">
    <source>
        <dbReference type="ARBA" id="ARBA00005184"/>
    </source>
</evidence>
<dbReference type="CDD" id="cd15798">
    <property type="entry name" value="PMEI-like_3"/>
    <property type="match status" value="1"/>
</dbReference>
<keyword evidence="10" id="KW-1185">Reference proteome</keyword>
<dbReference type="PROSITE" id="PS00503">
    <property type="entry name" value="PECTINESTERASE_2"/>
    <property type="match status" value="1"/>
</dbReference>
<evidence type="ECO:0000256" key="3">
    <source>
        <dbReference type="ARBA" id="ARBA00007786"/>
    </source>
</evidence>
<evidence type="ECO:0000256" key="7">
    <source>
        <dbReference type="RuleBase" id="RU000589"/>
    </source>
</evidence>
<dbReference type="InterPro" id="IPR011050">
    <property type="entry name" value="Pectin_lyase_fold/virulence"/>
</dbReference>
<dbReference type="Pfam" id="PF04043">
    <property type="entry name" value="PMEI"/>
    <property type="match status" value="1"/>
</dbReference>
<dbReference type="PANTHER" id="PTHR31707">
    <property type="entry name" value="PECTINESTERASE"/>
    <property type="match status" value="1"/>
</dbReference>
<evidence type="ECO:0000259" key="8">
    <source>
        <dbReference type="SMART" id="SM00856"/>
    </source>
</evidence>
<accession>A0A833VM11</accession>
<comment type="pathway">
    <text evidence="1 7">Glycan metabolism; pectin degradation; 2-dehydro-3-deoxy-D-gluconate from pectin: step 1/5.</text>
</comment>
<keyword evidence="4 7" id="KW-0378">Hydrolase</keyword>
<keyword evidence="5 7" id="KW-0063">Aspartyl esterase</keyword>
<dbReference type="InterPro" id="IPR012334">
    <property type="entry name" value="Pectin_lyas_fold"/>
</dbReference>
<feature type="active site" evidence="6">
    <location>
        <position position="406"/>
    </location>
</feature>
<dbReference type="SMART" id="SM00856">
    <property type="entry name" value="PMEI"/>
    <property type="match status" value="1"/>
</dbReference>
<reference evidence="9" key="1">
    <citation type="submission" date="2020-01" db="EMBL/GenBank/DDBJ databases">
        <title>Genome sequence of Kobresia littledalei, the first chromosome-level genome in the family Cyperaceae.</title>
        <authorList>
            <person name="Qu G."/>
        </authorList>
    </citation>
    <scope>NUCLEOTIDE SEQUENCE</scope>
    <source>
        <strain evidence="9">C.B.Clarke</strain>
        <tissue evidence="9">Leaf</tissue>
    </source>
</reference>
<dbReference type="InterPro" id="IPR006501">
    <property type="entry name" value="Pectinesterase_inhib_dom"/>
</dbReference>
<comment type="similarity">
    <text evidence="2">In the N-terminal section; belongs to the PMEI family.</text>
</comment>
<evidence type="ECO:0000256" key="5">
    <source>
        <dbReference type="ARBA" id="ARBA00023085"/>
    </source>
</evidence>
<dbReference type="SUPFAM" id="SSF51126">
    <property type="entry name" value="Pectin lyase-like"/>
    <property type="match status" value="1"/>
</dbReference>
<evidence type="ECO:0000256" key="2">
    <source>
        <dbReference type="ARBA" id="ARBA00006027"/>
    </source>
</evidence>
<name>A0A833VM11_9POAL</name>
<dbReference type="AlphaFoldDB" id="A0A833VM11"/>
<dbReference type="Gene3D" id="1.20.140.40">
    <property type="entry name" value="Invertase/pectin methylesterase inhibitor family protein"/>
    <property type="match status" value="1"/>
</dbReference>
<dbReference type="Pfam" id="PF01095">
    <property type="entry name" value="Pectinesterase"/>
    <property type="match status" value="1"/>
</dbReference>
<evidence type="ECO:0000256" key="4">
    <source>
        <dbReference type="ARBA" id="ARBA00022801"/>
    </source>
</evidence>
<dbReference type="InterPro" id="IPR033131">
    <property type="entry name" value="Pectinesterase_Asp_AS"/>
</dbReference>
<comment type="caution">
    <text evidence="9">The sequence shown here is derived from an EMBL/GenBank/DDBJ whole genome shotgun (WGS) entry which is preliminary data.</text>
</comment>
<dbReference type="EC" id="3.1.1.11" evidence="7"/>
<evidence type="ECO:0000313" key="10">
    <source>
        <dbReference type="Proteomes" id="UP000623129"/>
    </source>
</evidence>
<comment type="catalytic activity">
    <reaction evidence="7">
        <text>[(1-&gt;4)-alpha-D-galacturonosyl methyl ester](n) + n H2O = [(1-&gt;4)-alpha-D-galacturonosyl](n) + n methanol + n H(+)</text>
        <dbReference type="Rhea" id="RHEA:22380"/>
        <dbReference type="Rhea" id="RHEA-COMP:14570"/>
        <dbReference type="Rhea" id="RHEA-COMP:14573"/>
        <dbReference type="ChEBI" id="CHEBI:15377"/>
        <dbReference type="ChEBI" id="CHEBI:15378"/>
        <dbReference type="ChEBI" id="CHEBI:17790"/>
        <dbReference type="ChEBI" id="CHEBI:140522"/>
        <dbReference type="ChEBI" id="CHEBI:140523"/>
        <dbReference type="EC" id="3.1.1.11"/>
    </reaction>
</comment>
<dbReference type="GO" id="GO:0042545">
    <property type="term" value="P:cell wall modification"/>
    <property type="evidence" value="ECO:0007669"/>
    <property type="project" value="UniProtKB-UniRule"/>
</dbReference>
<evidence type="ECO:0000256" key="6">
    <source>
        <dbReference type="PROSITE-ProRule" id="PRU10040"/>
    </source>
</evidence>
<dbReference type="Gene3D" id="2.160.20.10">
    <property type="entry name" value="Single-stranded right-handed beta-helix, Pectin lyase-like"/>
    <property type="match status" value="1"/>
</dbReference>
<dbReference type="EMBL" id="SWLB01000016">
    <property type="protein sequence ID" value="KAF3328258.1"/>
    <property type="molecule type" value="Genomic_DNA"/>
</dbReference>
<dbReference type="UniPathway" id="UPA00545">
    <property type="reaction ID" value="UER00823"/>
</dbReference>
<gene>
    <name evidence="9" type="ORF">FCM35_KLT06864</name>
</gene>
<organism evidence="9 10">
    <name type="scientific">Carex littledalei</name>
    <dbReference type="NCBI Taxonomy" id="544730"/>
    <lineage>
        <taxon>Eukaryota</taxon>
        <taxon>Viridiplantae</taxon>
        <taxon>Streptophyta</taxon>
        <taxon>Embryophyta</taxon>
        <taxon>Tracheophyta</taxon>
        <taxon>Spermatophyta</taxon>
        <taxon>Magnoliopsida</taxon>
        <taxon>Liliopsida</taxon>
        <taxon>Poales</taxon>
        <taxon>Cyperaceae</taxon>
        <taxon>Cyperoideae</taxon>
        <taxon>Cariceae</taxon>
        <taxon>Carex</taxon>
        <taxon>Carex subgen. Euthyceras</taxon>
    </lineage>
</organism>
<dbReference type="OrthoDB" id="611697at2759"/>
<dbReference type="GO" id="GO:0030599">
    <property type="term" value="F:pectinesterase activity"/>
    <property type="evidence" value="ECO:0007669"/>
    <property type="project" value="UniProtKB-UniRule"/>
</dbReference>
<protein>
    <recommendedName>
        <fullName evidence="7">Pectinesterase</fullName>
        <ecNumber evidence="7">3.1.1.11</ecNumber>
    </recommendedName>
</protein>
<feature type="domain" description="Pectinesterase inhibitor" evidence="8">
    <location>
        <begin position="42"/>
        <end position="208"/>
    </location>
</feature>
<evidence type="ECO:0000313" key="9">
    <source>
        <dbReference type="EMBL" id="KAF3328258.1"/>
    </source>
</evidence>
<proteinExistence type="inferred from homology"/>
<dbReference type="SUPFAM" id="SSF101148">
    <property type="entry name" value="Plant invertase/pectin methylesterase inhibitor"/>
    <property type="match status" value="1"/>
</dbReference>
<dbReference type="Proteomes" id="UP000623129">
    <property type="component" value="Unassembled WGS sequence"/>
</dbReference>
<dbReference type="GO" id="GO:0004857">
    <property type="term" value="F:enzyme inhibitor activity"/>
    <property type="evidence" value="ECO:0007669"/>
    <property type="project" value="InterPro"/>
</dbReference>
<dbReference type="FunFam" id="2.160.20.10:FF:000001">
    <property type="entry name" value="Pectinesterase"/>
    <property type="match status" value="1"/>
</dbReference>
<dbReference type="InterPro" id="IPR035513">
    <property type="entry name" value="Invertase/methylesterase_inhib"/>
</dbReference>
<sequence length="570" mass="62013">MKKKAVAGILASLLVIIVCAGAIIALVHSTKKARSDIPTSIHTSKFMRSRNLCSTALHKESCELMLSNVSPKPKSSGDSRFEASLAQSPSTHTEIFKSFIVFTLKELEIAAKRAADIGSGKGRTGAALNDCQKLLTDALKYAEDAVDLVGDRDLESLTAEADNIVHMLTASMTYMYTCVDGFENSKLNSEMNSILNNATVTSSNALGVINSISSSAVKSKSHQGTSRKLLGYDLDRHGYPTWLSTGERKLLQAASSQPNVVVALDGSGDYKTINDAIKNIPASYTKYVIYVKAGVYEEMVMIPRDKPNLTIYGDGMDKTIVTGSISDRGSATKLQSVFAIDGQNFIAKDMGFRNTAGAIGYPAVTVRTSAEYISFYNCKIDGYQDTLYAHTGRQFFRDCTISGTIDFIFGNSAVVFQNCKIVVNTPQPGAQNVITANGRTDPNMKTGFVLHNCEIMADKDFEANRLNTANYLGRPWKEYARTMIIESTIGDLIHQDGWMSWKNTNFGLNTLTYGEYGNKGSGAAIAKRVTWPGYHVLSKSDAEQYCVGSFINDNKWLDSTGIPSTAGLMT</sequence>
<dbReference type="GO" id="GO:0045490">
    <property type="term" value="P:pectin catabolic process"/>
    <property type="evidence" value="ECO:0007669"/>
    <property type="project" value="UniProtKB-UniRule"/>
</dbReference>
<comment type="similarity">
    <text evidence="3">In the C-terminal section; belongs to the pectinesterase family.</text>
</comment>
<dbReference type="InterPro" id="IPR000070">
    <property type="entry name" value="Pectinesterase_cat"/>
</dbReference>